<dbReference type="AlphaFoldDB" id="A0A225VC36"/>
<feature type="region of interest" description="Disordered" evidence="1">
    <location>
        <begin position="459"/>
        <end position="505"/>
    </location>
</feature>
<keyword evidence="2" id="KW-0732">Signal</keyword>
<dbReference type="InterPro" id="IPR029058">
    <property type="entry name" value="AB_hydrolase_fold"/>
</dbReference>
<dbReference type="PANTHER" id="PTHR11559">
    <property type="entry name" value="CARBOXYLESTERASE"/>
    <property type="match status" value="1"/>
</dbReference>
<protein>
    <recommendedName>
        <fullName evidence="3">Carboxylesterase type B domain-containing protein</fullName>
    </recommendedName>
</protein>
<evidence type="ECO:0000256" key="2">
    <source>
        <dbReference type="SAM" id="SignalP"/>
    </source>
</evidence>
<feature type="domain" description="Carboxylesterase type B" evidence="3">
    <location>
        <begin position="72"/>
        <end position="550"/>
    </location>
</feature>
<feature type="compositionally biased region" description="Low complexity" evidence="1">
    <location>
        <begin position="36"/>
        <end position="54"/>
    </location>
</feature>
<dbReference type="EMBL" id="NBNE01005866">
    <property type="protein sequence ID" value="OWZ02902.1"/>
    <property type="molecule type" value="Genomic_DNA"/>
</dbReference>
<gene>
    <name evidence="4" type="ORF">PHMEG_00025460</name>
</gene>
<comment type="caution">
    <text evidence="4">The sequence shown here is derived from an EMBL/GenBank/DDBJ whole genome shotgun (WGS) entry which is preliminary data.</text>
</comment>
<dbReference type="Pfam" id="PF00135">
    <property type="entry name" value="COesterase"/>
    <property type="match status" value="1"/>
</dbReference>
<evidence type="ECO:0000259" key="3">
    <source>
        <dbReference type="Pfam" id="PF00135"/>
    </source>
</evidence>
<reference evidence="5" key="1">
    <citation type="submission" date="2017-03" db="EMBL/GenBank/DDBJ databases">
        <title>Phytopthora megakarya and P. palmivora, two closely related causual agents of cacao black pod achieved similar genome size and gene model numbers by different mechanisms.</title>
        <authorList>
            <person name="Ali S."/>
            <person name="Shao J."/>
            <person name="Larry D.J."/>
            <person name="Kronmiller B."/>
            <person name="Shen D."/>
            <person name="Strem M.D."/>
            <person name="Melnick R.L."/>
            <person name="Guiltinan M.J."/>
            <person name="Tyler B.M."/>
            <person name="Meinhardt L.W."/>
            <person name="Bailey B.A."/>
        </authorList>
    </citation>
    <scope>NUCLEOTIDE SEQUENCE [LARGE SCALE GENOMIC DNA]</scope>
    <source>
        <strain evidence="5">zdho120</strain>
    </source>
</reference>
<feature type="compositionally biased region" description="Gly residues" evidence="1">
    <location>
        <begin position="495"/>
        <end position="505"/>
    </location>
</feature>
<dbReference type="PROSITE" id="PS00941">
    <property type="entry name" value="CARBOXYLESTERASE_B_2"/>
    <property type="match status" value="1"/>
</dbReference>
<dbReference type="OrthoDB" id="408631at2759"/>
<dbReference type="ESTHER" id="9stra-a0a225vc36">
    <property type="family name" value="Fungal_carboxylesterase_lipase"/>
</dbReference>
<evidence type="ECO:0000313" key="5">
    <source>
        <dbReference type="Proteomes" id="UP000198211"/>
    </source>
</evidence>
<dbReference type="SUPFAM" id="SSF53474">
    <property type="entry name" value="alpha/beta-Hydrolases"/>
    <property type="match status" value="1"/>
</dbReference>
<dbReference type="STRING" id="4795.A0A225VC36"/>
<dbReference type="InterPro" id="IPR002018">
    <property type="entry name" value="CarbesteraseB"/>
</dbReference>
<organism evidence="4 5">
    <name type="scientific">Phytophthora megakarya</name>
    <dbReference type="NCBI Taxonomy" id="4795"/>
    <lineage>
        <taxon>Eukaryota</taxon>
        <taxon>Sar</taxon>
        <taxon>Stramenopiles</taxon>
        <taxon>Oomycota</taxon>
        <taxon>Peronosporomycetes</taxon>
        <taxon>Peronosporales</taxon>
        <taxon>Peronosporaceae</taxon>
        <taxon>Phytophthora</taxon>
    </lineage>
</organism>
<proteinExistence type="predicted"/>
<name>A0A225VC36_9STRA</name>
<dbReference type="InterPro" id="IPR019819">
    <property type="entry name" value="Carboxylesterase_B_CS"/>
</dbReference>
<feature type="chain" id="PRO_5012443340" description="Carboxylesterase type B domain-containing protein" evidence="2">
    <location>
        <begin position="20"/>
        <end position="582"/>
    </location>
</feature>
<feature type="signal peptide" evidence="2">
    <location>
        <begin position="1"/>
        <end position="19"/>
    </location>
</feature>
<feature type="compositionally biased region" description="Low complexity" evidence="1">
    <location>
        <begin position="459"/>
        <end position="494"/>
    </location>
</feature>
<keyword evidence="5" id="KW-1185">Reference proteome</keyword>
<accession>A0A225VC36</accession>
<evidence type="ECO:0000256" key="1">
    <source>
        <dbReference type="SAM" id="MobiDB-lite"/>
    </source>
</evidence>
<feature type="region of interest" description="Disordered" evidence="1">
    <location>
        <begin position="36"/>
        <end position="55"/>
    </location>
</feature>
<dbReference type="Proteomes" id="UP000198211">
    <property type="component" value="Unassembled WGS sequence"/>
</dbReference>
<dbReference type="InterPro" id="IPR050309">
    <property type="entry name" value="Type-B_Carboxylest/Lipase"/>
</dbReference>
<dbReference type="Gene3D" id="3.40.50.1820">
    <property type="entry name" value="alpha/beta hydrolase"/>
    <property type="match status" value="1"/>
</dbReference>
<evidence type="ECO:0000313" key="4">
    <source>
        <dbReference type="EMBL" id="OWZ02902.1"/>
    </source>
</evidence>
<sequence length="582" mass="62625">MRVYALLMAAAAIVAPVMAGSSTNALSTVQIAVDNTTSSSSQTTTTSSGSSSSSLPTIELDYTTVQAVGGNTTVGYYKYQNIRFAKVPTGDLRFAAPEWPDDETETNTGTNLADSDVDCSSEEDCLYLDVWAPSDAAGRNLPVLVWTYGGGFTGGSKSQNTPEGLFDLSTDFIFVAYNYRLGITGLATGPTYQHEGGDANLCVWDSQHAFEWVQKYISKFGGNPDDVTAMGFSAGGSQVLFQMTRFGGNAPSLFHKAYVMSPGYVPGAGHHHGEQFWQNVSSAVGCDGGHLDCMREVNFSTLTSASDDVVDTYTYQMQPRVDGFIIPDTYEANLYQGHFNFSGPCVISHEQHEANSQAYDGVDSQEDVSTYLRIFFPAITVDVIEELLELYPEDDYESAGLRFSDMKQSFDLTGKNLALTHALNNQTWNAEVALSTATHGTDQSYYWYSTYTLTYTLSTSSDSTTTTTTTTTAGSGASTTSVGDSSGMGMTDGSSTGGPGGAGGMGGSSSVNATIAVMMQKYLLSFVLTGNPNTMWSDDKIYWPQYNESSVGSQIVFNDTFTVADDDLANAKSLFWNKALWY</sequence>